<dbReference type="AlphaFoldDB" id="A0A9D0Z2Z8"/>
<feature type="region of interest" description="Disordered" evidence="1">
    <location>
        <begin position="33"/>
        <end position="59"/>
    </location>
</feature>
<protein>
    <recommendedName>
        <fullName evidence="3">Zinc-ribbon domain-containing protein</fullName>
    </recommendedName>
</protein>
<evidence type="ECO:0000259" key="3">
    <source>
        <dbReference type="Pfam" id="PF13240"/>
    </source>
</evidence>
<evidence type="ECO:0000313" key="4">
    <source>
        <dbReference type="EMBL" id="HIQ68336.1"/>
    </source>
</evidence>
<feature type="transmembrane region" description="Helical" evidence="2">
    <location>
        <begin position="67"/>
        <end position="87"/>
    </location>
</feature>
<keyword evidence="2" id="KW-0812">Transmembrane</keyword>
<evidence type="ECO:0000256" key="2">
    <source>
        <dbReference type="SAM" id="Phobius"/>
    </source>
</evidence>
<evidence type="ECO:0000313" key="5">
    <source>
        <dbReference type="Proteomes" id="UP000886796"/>
    </source>
</evidence>
<sequence>MYCNQCGGKVPDDVKFCPNCGALVGKIPEEPAAATAQEPESSFTFNPQPDFDGQPENKKPKMGKGKIALLAVLGVVVVAAIVALLNMNAIRAFFVRNSSPASFMQTVEGDAMGSMVDSLTNTYGRLLESVGKPGGFTGSVEVQLSDSTMTMLNSMLAQQGSNVDLSWLNNIVFNTQSQWDGNRSLVNVGVGLGDVQIATFQIVTDMEQMKMWLAVPELNQQYLVMDMSKVYSLNVQMGDTSAAMQQAQAMLQGMMEHMPKEEVVNSLLKKYISIVLGCLNDVEKQETTLKLNGLEQTCTQLKTTITPENVLDIGQKVLSEVKSDAQIKEIILNMGTYAEEYVGAESAQVMYDQFVAQIDSLLKQLESQKDSLVAQAGDGVLIVNHYVDGQNRIIGRGMEMTNSDSSSAGSFQYYTVTQGDKFAFEADLGSVVITGDGTTSGNLLSGAYVLTTQGKELLKVEAEDWDEARWEQGAPCGTLRLSFGADALSQVPGAEEMAPMLSQMQLALTFDAKEDQADVKVSVLSSGMEIVSLHVSGSATEGGEISTPADGVDVEDQQALQQWAMGLDLNKLFENLSKAGVPQEYLQQLQLALFGGMG</sequence>
<gene>
    <name evidence="4" type="ORF">IAB74_07500</name>
</gene>
<reference evidence="4" key="2">
    <citation type="journal article" date="2021" name="PeerJ">
        <title>Extensive microbial diversity within the chicken gut microbiome revealed by metagenomics and culture.</title>
        <authorList>
            <person name="Gilroy R."/>
            <person name="Ravi A."/>
            <person name="Getino M."/>
            <person name="Pursley I."/>
            <person name="Horton D.L."/>
            <person name="Alikhan N.F."/>
            <person name="Baker D."/>
            <person name="Gharbi K."/>
            <person name="Hall N."/>
            <person name="Watson M."/>
            <person name="Adriaenssens E.M."/>
            <person name="Foster-Nyarko E."/>
            <person name="Jarju S."/>
            <person name="Secka A."/>
            <person name="Antonio M."/>
            <person name="Oren A."/>
            <person name="Chaudhuri R.R."/>
            <person name="La Ragione R."/>
            <person name="Hildebrand F."/>
            <person name="Pallen M.J."/>
        </authorList>
    </citation>
    <scope>NUCLEOTIDE SEQUENCE</scope>
    <source>
        <strain evidence="4">13361</strain>
    </source>
</reference>
<organism evidence="4 5">
    <name type="scientific">Candidatus Faecousia excrementigallinarum</name>
    <dbReference type="NCBI Taxonomy" id="2840806"/>
    <lineage>
        <taxon>Bacteria</taxon>
        <taxon>Bacillati</taxon>
        <taxon>Bacillota</taxon>
        <taxon>Clostridia</taxon>
        <taxon>Eubacteriales</taxon>
        <taxon>Oscillospiraceae</taxon>
        <taxon>Faecousia</taxon>
    </lineage>
</organism>
<feature type="domain" description="Zinc-ribbon" evidence="3">
    <location>
        <begin position="2"/>
        <end position="22"/>
    </location>
</feature>
<dbReference type="InterPro" id="IPR026870">
    <property type="entry name" value="Zinc_ribbon_dom"/>
</dbReference>
<accession>A0A9D0Z2Z8</accession>
<dbReference type="EMBL" id="DVFK01000105">
    <property type="protein sequence ID" value="HIQ68336.1"/>
    <property type="molecule type" value="Genomic_DNA"/>
</dbReference>
<proteinExistence type="predicted"/>
<keyword evidence="2" id="KW-0472">Membrane</keyword>
<dbReference type="Proteomes" id="UP000886796">
    <property type="component" value="Unassembled WGS sequence"/>
</dbReference>
<reference evidence="4" key="1">
    <citation type="submission" date="2020-10" db="EMBL/GenBank/DDBJ databases">
        <authorList>
            <person name="Gilroy R."/>
        </authorList>
    </citation>
    <scope>NUCLEOTIDE SEQUENCE</scope>
    <source>
        <strain evidence="4">13361</strain>
    </source>
</reference>
<name>A0A9D0Z2Z8_9FIRM</name>
<evidence type="ECO:0000256" key="1">
    <source>
        <dbReference type="SAM" id="MobiDB-lite"/>
    </source>
</evidence>
<dbReference type="Pfam" id="PF13240">
    <property type="entry name" value="Zn_Ribbon_1"/>
    <property type="match status" value="1"/>
</dbReference>
<keyword evidence="2" id="KW-1133">Transmembrane helix</keyword>
<comment type="caution">
    <text evidence="4">The sequence shown here is derived from an EMBL/GenBank/DDBJ whole genome shotgun (WGS) entry which is preliminary data.</text>
</comment>